<dbReference type="InterPro" id="IPR002909">
    <property type="entry name" value="IPT_dom"/>
</dbReference>
<dbReference type="Pfam" id="PF18895">
    <property type="entry name" value="T4SS_pilin"/>
    <property type="match status" value="1"/>
</dbReference>
<dbReference type="EMBL" id="PCSD01000072">
    <property type="protein sequence ID" value="PIP33690.1"/>
    <property type="molecule type" value="Genomic_DNA"/>
</dbReference>
<evidence type="ECO:0000313" key="4">
    <source>
        <dbReference type="Proteomes" id="UP000230729"/>
    </source>
</evidence>
<dbReference type="InterPro" id="IPR043993">
    <property type="entry name" value="T4SS_pilin"/>
</dbReference>
<comment type="caution">
    <text evidence="3">The sequence shown here is derived from an EMBL/GenBank/DDBJ whole genome shotgun (WGS) entry which is preliminary data.</text>
</comment>
<protein>
    <recommendedName>
        <fullName evidence="2">Fibronectin type-III domain-containing protein</fullName>
    </recommendedName>
</protein>
<evidence type="ECO:0000259" key="2">
    <source>
        <dbReference type="PROSITE" id="PS50853"/>
    </source>
</evidence>
<dbReference type="InterPro" id="IPR014756">
    <property type="entry name" value="Ig_E-set"/>
</dbReference>
<keyword evidence="1" id="KW-0472">Membrane</keyword>
<feature type="domain" description="Fibronectin type-III" evidence="2">
    <location>
        <begin position="1892"/>
        <end position="1997"/>
    </location>
</feature>
<organism evidence="3 4">
    <name type="scientific">Candidatus Falkowbacteria bacterium CG23_combo_of_CG06-09_8_20_14_all_49_15</name>
    <dbReference type="NCBI Taxonomy" id="1974572"/>
    <lineage>
        <taxon>Bacteria</taxon>
        <taxon>Candidatus Falkowiibacteriota</taxon>
    </lineage>
</organism>
<feature type="transmembrane region" description="Helical" evidence="1">
    <location>
        <begin position="68"/>
        <end position="87"/>
    </location>
</feature>
<keyword evidence="1" id="KW-1133">Transmembrane helix</keyword>
<gene>
    <name evidence="3" type="ORF">COX22_03010</name>
</gene>
<reference evidence="3 4" key="1">
    <citation type="submission" date="2017-09" db="EMBL/GenBank/DDBJ databases">
        <title>Depth-based differentiation of microbial function through sediment-hosted aquifers and enrichment of novel symbionts in the deep terrestrial subsurface.</title>
        <authorList>
            <person name="Probst A.J."/>
            <person name="Ladd B."/>
            <person name="Jarett J.K."/>
            <person name="Geller-Mcgrath D.E."/>
            <person name="Sieber C.M."/>
            <person name="Emerson J.B."/>
            <person name="Anantharaman K."/>
            <person name="Thomas B.C."/>
            <person name="Malmstrom R."/>
            <person name="Stieglmeier M."/>
            <person name="Klingl A."/>
            <person name="Woyke T."/>
            <person name="Ryan C.M."/>
            <person name="Banfield J.F."/>
        </authorList>
    </citation>
    <scope>NUCLEOTIDE SEQUENCE [LARGE SCALE GENOMIC DNA]</scope>
    <source>
        <strain evidence="3">CG23_combo_of_CG06-09_8_20_14_all_49_15</strain>
    </source>
</reference>
<dbReference type="Gene3D" id="2.60.40.10">
    <property type="entry name" value="Immunoglobulins"/>
    <property type="match status" value="5"/>
</dbReference>
<sequence>MPLINFFRFLSLFMSRKIKLFFVLLFFFVTAIFAGAVFAQVDLGLNYGEDIGLPVPATTDLREMAVRILQYFLSFVGLVAVAVIIYGGFRWTTSGGDPEKIGRAKKTILNGAIGLIIVIAAFAIVQYIIGFGQGMLSGVCTDGETRSCGCASAGTQFCSGGSWSSCVNGNCSIGQSCCSWGCAPDCSTPPPFLITSYQPPHNSSDVIRNKVVRVNFSHAPDSSTVTDASFYLTKESGGQNPAGAACASGFDCQSDRCEAGQCVGDKVAYFARVVSGSQISFTAWNDCPAPYAAWKCFDRNAKYKIKAENSIRRAGDQAVLSCGTACESVFTTGVVIDTSRPFDLELIFNSGNLCVDTVNPLLGKAKDDTGIDQFVFRDSLVGQFAVESNPACSGAVPNIQCQASANWDTTAGYSLNTNYTLVLKAMDADNNDADLSRAVSLRPAHCCDGLKNGDETGVDCGGSCALCQGAACGSSQNDDCATSGTDCHANDNRCASYFCSCENLGGTCQTIGYSGGVDDCCSCQNAPIIDWLSPVGGFCREANGDPTNNYSASLAACQAINADYTFDNGTPNGAVGNFVTIHGRNFGATAGVVNFSDSSGQPTINALLANNPTTGNPDCGPAWSDQEIIVVVPPGAQSGPIRVTQNVTNYYADSPLFLVVNTIVRPGLCQVDPSQGVYNDSLTFKGIKLQNNLVFFGNQQSYLAALNSAFPANSSGSARVPSLRDGRTTVFTRNSAQVASNFLNFTKSPEANAGPAIISFSPGTGPSGQYVTISGRGFGQTKSASKVYFTTDLGSDGTEAVYEFPRVCADSVWQDKQIIVKAPSISDNDYYLKIILASGQTLDTSALTPSTFKLDSNLPLAPSLCLVRPDRGPHFAPVSLWGEYFGATPGKVRFYNNQDQSGASLSFWGNGTEAMRIDTTVPNEAITGPVQVINASNLAGNALNFTVGACTTNNDCGGSDICCPSETSFAGRCASSLDACYPVFKSAVFEWNFSTKKVPGLGEPCYEGALPATCDLNYSECRNLLVCSIADCQCGYPTDPTDSCQGRSLNANICATGYCPNSPGQCSPYTAARAVLTGADCVACESANGFIASSSADVCYQDNSRCWATTTDRFGREVEASCEQYAGSAVWVINTLSCPDGWNLIGAGRCKKDDLNGVDCNVCPSGTVCREMDGEAKYRECITAQERCPGLAKCNDSNNKCETIEQDKCECCCEIGQDARDCCRPLKCEGTCGVGHAGTVDYGHCTGCNIPGATTADKDAACNCFGHSGKYCDTEAADGQGVCRDCAELGNNAAECSGHAACCVDGDLTPPLCRGVGTGSFYPAGLINYCAASAALDRPEVHSTVPTDNTTDICRNPLIKAEFDQVMDLGSFTGNVLLVGDYGQNLCPANTQFLVQADTDQPDTKISAIRPINKLARLIQQALHWFSQSVSAWTAPASDKNYCAVSAKVSGLTLASASQTDPEGNKLVASQMYLAPTQLLDTDCLYYVIIKGDPDTADKINIGVTNASSTKLSLVYSDHNDQKQFNGQDFKNSYIWSFTTGDKICLFDRATITPLSYLFNTVNNDISDDSDWFIAQEKDDGDKVFSARAWSRDGQEIVPAPGLYEWQWSWQIANTNVAEVHETLLVADNPNKAWIWAENINNGRTKLTATGKITRDDINLSSTLNQNRTATADIFVFVCENPWPQRPASGNWAPWQDSGALNNNMEFYYCRDKNEAGTHDDLPAILNSPPSTPSQTVLLCSSNQQLCPINAVVGTLCDNNQGKCRLDVLKELYFFRENLPAGANTLNAQNTGLGRQARTSWTAVSGVTHYKLYWWRASTTQKEYALVEDGINPKSNNSNAACVKDTNYFACTVSGLDNNLNYAFALATYNNTTGAESPLSNEVIVTIKDSTPPSAPNWQASDPLKEESEGTVRINWQKVAGAKGYYLYIGTATGNYGDKKDLDAVEPLEASKPDDLSILATGLNKDNIYYFALSAYDEYGNEGDKSGEKNITLTLPTP</sequence>
<dbReference type="InterPro" id="IPR003961">
    <property type="entry name" value="FN3_dom"/>
</dbReference>
<dbReference type="SUPFAM" id="SSF81296">
    <property type="entry name" value="E set domains"/>
    <property type="match status" value="1"/>
</dbReference>
<dbReference type="InterPro" id="IPR036116">
    <property type="entry name" value="FN3_sf"/>
</dbReference>
<dbReference type="SUPFAM" id="SSF49265">
    <property type="entry name" value="Fibronectin type III"/>
    <property type="match status" value="1"/>
</dbReference>
<dbReference type="Pfam" id="PF01833">
    <property type="entry name" value="TIG"/>
    <property type="match status" value="1"/>
</dbReference>
<keyword evidence="1" id="KW-0812">Transmembrane</keyword>
<accession>A0A2G9ZM81</accession>
<dbReference type="SMART" id="SM00060">
    <property type="entry name" value="FN3"/>
    <property type="match status" value="2"/>
</dbReference>
<feature type="transmembrane region" description="Helical" evidence="1">
    <location>
        <begin position="108"/>
        <end position="129"/>
    </location>
</feature>
<dbReference type="Proteomes" id="UP000230729">
    <property type="component" value="Unassembled WGS sequence"/>
</dbReference>
<name>A0A2G9ZM81_9BACT</name>
<evidence type="ECO:0000313" key="3">
    <source>
        <dbReference type="EMBL" id="PIP33690.1"/>
    </source>
</evidence>
<proteinExistence type="predicted"/>
<dbReference type="PROSITE" id="PS50853">
    <property type="entry name" value="FN3"/>
    <property type="match status" value="1"/>
</dbReference>
<evidence type="ECO:0000256" key="1">
    <source>
        <dbReference type="SAM" id="Phobius"/>
    </source>
</evidence>
<dbReference type="InterPro" id="IPR013783">
    <property type="entry name" value="Ig-like_fold"/>
</dbReference>